<evidence type="ECO:0000313" key="3">
    <source>
        <dbReference type="EMBL" id="SEA62532.1"/>
    </source>
</evidence>
<sequence>MIRTQQSSRSTVPDWVKWTVLGCIVIGLILTIAAYWFYTDIMEDKQEGYGASKQIAVEETALIDIDSIQRYNGNEALHIVSGATESGEHGYAFISKKNKQLVTYVKKEELADAASLEKAWQENCDKCEWIDIKLGLEDDRTVWEMTYIDEQGRYVIAHYDAESGERYQQFAFRRS</sequence>
<dbReference type="Proteomes" id="UP000198584">
    <property type="component" value="Unassembled WGS sequence"/>
</dbReference>
<reference evidence="3 4" key="1">
    <citation type="submission" date="2016-10" db="EMBL/GenBank/DDBJ databases">
        <authorList>
            <person name="de Groot N.N."/>
        </authorList>
    </citation>
    <scope>NUCLEOTIDE SEQUENCE [LARGE SCALE GENOMIC DNA]</scope>
    <source>
        <strain evidence="3 4">CCM7597</strain>
    </source>
</reference>
<accession>A0A1H4CQY7</accession>
<dbReference type="EMBL" id="FNQR01000006">
    <property type="protein sequence ID" value="SEA62532.1"/>
    <property type="molecule type" value="Genomic_DNA"/>
</dbReference>
<keyword evidence="1" id="KW-0472">Membrane</keyword>
<keyword evidence="4" id="KW-1185">Reference proteome</keyword>
<feature type="transmembrane region" description="Helical" evidence="1">
    <location>
        <begin position="15"/>
        <end position="38"/>
    </location>
</feature>
<dbReference type="SUPFAM" id="SSF54403">
    <property type="entry name" value="Cystatin/monellin"/>
    <property type="match status" value="2"/>
</dbReference>
<name>A0A1H4CQY7_9BACI</name>
<gene>
    <name evidence="3" type="ORF">SAMN05421743_106144</name>
</gene>
<organism evidence="3 4">
    <name type="scientific">Thalassobacillus cyri</name>
    <dbReference type="NCBI Taxonomy" id="571932"/>
    <lineage>
        <taxon>Bacteria</taxon>
        <taxon>Bacillati</taxon>
        <taxon>Bacillota</taxon>
        <taxon>Bacilli</taxon>
        <taxon>Bacillales</taxon>
        <taxon>Bacillaceae</taxon>
        <taxon>Thalassobacillus</taxon>
    </lineage>
</organism>
<dbReference type="Pfam" id="PF17881">
    <property type="entry name" value="TseB"/>
    <property type="match status" value="1"/>
</dbReference>
<dbReference type="InterPro" id="IPR041401">
    <property type="entry name" value="TseB-like_dom"/>
</dbReference>
<dbReference type="AlphaFoldDB" id="A0A1H4CQY7"/>
<feature type="domain" description="Cell wall elongation regulator TseB-like" evidence="2">
    <location>
        <begin position="52"/>
        <end position="94"/>
    </location>
</feature>
<proteinExistence type="predicted"/>
<keyword evidence="1" id="KW-0812">Transmembrane</keyword>
<protein>
    <submittedName>
        <fullName evidence="3">Uncharacterized protein YpmB</fullName>
    </submittedName>
</protein>
<dbReference type="InterPro" id="IPR046350">
    <property type="entry name" value="Cystatin_sf"/>
</dbReference>
<dbReference type="Gene3D" id="3.10.450.40">
    <property type="match status" value="2"/>
</dbReference>
<dbReference type="STRING" id="571932.SAMN05421743_106144"/>
<keyword evidence="1" id="KW-1133">Transmembrane helix</keyword>
<evidence type="ECO:0000259" key="2">
    <source>
        <dbReference type="Pfam" id="PF17881"/>
    </source>
</evidence>
<evidence type="ECO:0000256" key="1">
    <source>
        <dbReference type="SAM" id="Phobius"/>
    </source>
</evidence>
<evidence type="ECO:0000313" key="4">
    <source>
        <dbReference type="Proteomes" id="UP000198584"/>
    </source>
</evidence>